<comment type="caution">
    <text evidence="15">The sequence shown here is derived from an EMBL/GenBank/DDBJ whole genome shotgun (WGS) entry which is preliminary data.</text>
</comment>
<dbReference type="Proteomes" id="UP001489004">
    <property type="component" value="Unassembled WGS sequence"/>
</dbReference>
<keyword evidence="5 11" id="KW-0347">Helicase</keyword>
<dbReference type="PANTHER" id="PTHR13710">
    <property type="entry name" value="DNA HELICASE RECQ FAMILY MEMBER"/>
    <property type="match status" value="1"/>
</dbReference>
<gene>
    <name evidence="15" type="ORF">WJX72_009158</name>
</gene>
<evidence type="ECO:0000256" key="12">
    <source>
        <dbReference type="SAM" id="MobiDB-lite"/>
    </source>
</evidence>
<evidence type="ECO:0000256" key="4">
    <source>
        <dbReference type="ARBA" id="ARBA00022801"/>
    </source>
</evidence>
<feature type="region of interest" description="Disordered" evidence="12">
    <location>
        <begin position="694"/>
        <end position="759"/>
    </location>
</feature>
<dbReference type="InterPro" id="IPR001650">
    <property type="entry name" value="Helicase_C-like"/>
</dbReference>
<comment type="catalytic activity">
    <reaction evidence="11">
        <text>ATP + H2O = ADP + phosphate + H(+)</text>
        <dbReference type="Rhea" id="RHEA:13065"/>
        <dbReference type="ChEBI" id="CHEBI:15377"/>
        <dbReference type="ChEBI" id="CHEBI:15378"/>
        <dbReference type="ChEBI" id="CHEBI:30616"/>
        <dbReference type="ChEBI" id="CHEBI:43474"/>
        <dbReference type="ChEBI" id="CHEBI:456216"/>
    </reaction>
</comment>
<dbReference type="InterPro" id="IPR014001">
    <property type="entry name" value="Helicase_ATP-bd"/>
</dbReference>
<keyword evidence="6 11" id="KW-0067">ATP-binding</keyword>
<feature type="domain" description="Helicase C-terminal" evidence="14">
    <location>
        <begin position="494"/>
        <end position="645"/>
    </location>
</feature>
<dbReference type="AlphaFoldDB" id="A0AAW1PTT8"/>
<dbReference type="GO" id="GO:0005694">
    <property type="term" value="C:chromosome"/>
    <property type="evidence" value="ECO:0007669"/>
    <property type="project" value="TreeGrafter"/>
</dbReference>
<dbReference type="PROSITE" id="PS00690">
    <property type="entry name" value="DEAH_ATP_HELICASE"/>
    <property type="match status" value="1"/>
</dbReference>
<comment type="subcellular location">
    <subcellularLocation>
        <location evidence="1 11">Nucleus</location>
    </subcellularLocation>
</comment>
<evidence type="ECO:0000256" key="8">
    <source>
        <dbReference type="ARBA" id="ARBA00023235"/>
    </source>
</evidence>
<dbReference type="GO" id="GO:0005737">
    <property type="term" value="C:cytoplasm"/>
    <property type="evidence" value="ECO:0007669"/>
    <property type="project" value="TreeGrafter"/>
</dbReference>
<keyword evidence="9 11" id="KW-0539">Nucleus</keyword>
<name>A0AAW1PTT8_9CHLO</name>
<dbReference type="GO" id="GO:0005634">
    <property type="term" value="C:nucleus"/>
    <property type="evidence" value="ECO:0007669"/>
    <property type="project" value="UniProtKB-SubCell"/>
</dbReference>
<keyword evidence="16" id="KW-1185">Reference proteome</keyword>
<dbReference type="SMART" id="SM00490">
    <property type="entry name" value="HELICc"/>
    <property type="match status" value="1"/>
</dbReference>
<reference evidence="15 16" key="1">
    <citation type="journal article" date="2024" name="Nat. Commun.">
        <title>Phylogenomics reveals the evolutionary origins of lichenization in chlorophyte algae.</title>
        <authorList>
            <person name="Puginier C."/>
            <person name="Libourel C."/>
            <person name="Otte J."/>
            <person name="Skaloud P."/>
            <person name="Haon M."/>
            <person name="Grisel S."/>
            <person name="Petersen M."/>
            <person name="Berrin J.G."/>
            <person name="Delaux P.M."/>
            <person name="Dal Grande F."/>
            <person name="Keller J."/>
        </authorList>
    </citation>
    <scope>NUCLEOTIDE SEQUENCE [LARGE SCALE GENOMIC DNA]</scope>
    <source>
        <strain evidence="15 16">SAG 2043</strain>
    </source>
</reference>
<feature type="region of interest" description="Disordered" evidence="12">
    <location>
        <begin position="144"/>
        <end position="231"/>
    </location>
</feature>
<dbReference type="Pfam" id="PF00271">
    <property type="entry name" value="Helicase_C"/>
    <property type="match status" value="1"/>
</dbReference>
<proteinExistence type="inferred from homology"/>
<feature type="compositionally biased region" description="Low complexity" evidence="12">
    <location>
        <begin position="717"/>
        <end position="738"/>
    </location>
</feature>
<dbReference type="InterPro" id="IPR011545">
    <property type="entry name" value="DEAD/DEAH_box_helicase_dom"/>
</dbReference>
<evidence type="ECO:0000256" key="11">
    <source>
        <dbReference type="RuleBase" id="RU364117"/>
    </source>
</evidence>
<accession>A0AAW1PTT8</accession>
<evidence type="ECO:0000313" key="15">
    <source>
        <dbReference type="EMBL" id="KAK9817076.1"/>
    </source>
</evidence>
<dbReference type="EC" id="5.6.2.4" evidence="11"/>
<evidence type="ECO:0000256" key="7">
    <source>
        <dbReference type="ARBA" id="ARBA00023125"/>
    </source>
</evidence>
<dbReference type="PANTHER" id="PTHR13710:SF153">
    <property type="entry name" value="RECQ-LIKE DNA HELICASE BLM"/>
    <property type="match status" value="1"/>
</dbReference>
<evidence type="ECO:0000256" key="10">
    <source>
        <dbReference type="ARBA" id="ARBA00034617"/>
    </source>
</evidence>
<dbReference type="NCBIfam" id="TIGR00614">
    <property type="entry name" value="recQ_fam"/>
    <property type="match status" value="1"/>
</dbReference>
<dbReference type="Pfam" id="PF00270">
    <property type="entry name" value="DEAD"/>
    <property type="match status" value="1"/>
</dbReference>
<dbReference type="SMART" id="SM00487">
    <property type="entry name" value="DEXDc"/>
    <property type="match status" value="1"/>
</dbReference>
<dbReference type="GO" id="GO:0043138">
    <property type="term" value="F:3'-5' DNA helicase activity"/>
    <property type="evidence" value="ECO:0007669"/>
    <property type="project" value="UniProtKB-EC"/>
</dbReference>
<evidence type="ECO:0000313" key="16">
    <source>
        <dbReference type="Proteomes" id="UP001489004"/>
    </source>
</evidence>
<feature type="domain" description="Helicase ATP-binding" evidence="13">
    <location>
        <begin position="285"/>
        <end position="464"/>
    </location>
</feature>
<feature type="compositionally biased region" description="Polar residues" evidence="12">
    <location>
        <begin position="748"/>
        <end position="759"/>
    </location>
</feature>
<comment type="similarity">
    <text evidence="2 11">Belongs to the helicase family. RecQ subfamily.</text>
</comment>
<dbReference type="SUPFAM" id="SSF52540">
    <property type="entry name" value="P-loop containing nucleoside triphosphate hydrolases"/>
    <property type="match status" value="1"/>
</dbReference>
<evidence type="ECO:0000256" key="3">
    <source>
        <dbReference type="ARBA" id="ARBA00022741"/>
    </source>
</evidence>
<dbReference type="GO" id="GO:0005524">
    <property type="term" value="F:ATP binding"/>
    <property type="evidence" value="ECO:0007669"/>
    <property type="project" value="UniProtKB-KW"/>
</dbReference>
<evidence type="ECO:0000256" key="2">
    <source>
        <dbReference type="ARBA" id="ARBA00005446"/>
    </source>
</evidence>
<feature type="compositionally biased region" description="Low complexity" evidence="12">
    <location>
        <begin position="210"/>
        <end position="222"/>
    </location>
</feature>
<comment type="catalytic activity">
    <reaction evidence="10 11">
        <text>Couples ATP hydrolysis with the unwinding of duplex DNA by translocating in the 3'-5' direction.</text>
        <dbReference type="EC" id="5.6.2.4"/>
    </reaction>
</comment>
<organism evidence="15 16">
    <name type="scientific">[Myrmecia] bisecta</name>
    <dbReference type="NCBI Taxonomy" id="41462"/>
    <lineage>
        <taxon>Eukaryota</taxon>
        <taxon>Viridiplantae</taxon>
        <taxon>Chlorophyta</taxon>
        <taxon>core chlorophytes</taxon>
        <taxon>Trebouxiophyceae</taxon>
        <taxon>Trebouxiales</taxon>
        <taxon>Trebouxiaceae</taxon>
        <taxon>Myrmecia</taxon>
    </lineage>
</organism>
<dbReference type="GO" id="GO:0009378">
    <property type="term" value="F:four-way junction helicase activity"/>
    <property type="evidence" value="ECO:0007669"/>
    <property type="project" value="TreeGrafter"/>
</dbReference>
<evidence type="ECO:0000256" key="9">
    <source>
        <dbReference type="ARBA" id="ARBA00023242"/>
    </source>
</evidence>
<evidence type="ECO:0000256" key="5">
    <source>
        <dbReference type="ARBA" id="ARBA00022806"/>
    </source>
</evidence>
<keyword evidence="4 11" id="KW-0378">Hydrolase</keyword>
<feature type="compositionally biased region" description="Acidic residues" evidence="12">
    <location>
        <begin position="144"/>
        <end position="155"/>
    </location>
</feature>
<dbReference type="InterPro" id="IPR027417">
    <property type="entry name" value="P-loop_NTPase"/>
</dbReference>
<keyword evidence="7" id="KW-0238">DNA-binding</keyword>
<dbReference type="GO" id="GO:0016787">
    <property type="term" value="F:hydrolase activity"/>
    <property type="evidence" value="ECO:0007669"/>
    <property type="project" value="UniProtKB-KW"/>
</dbReference>
<evidence type="ECO:0000256" key="1">
    <source>
        <dbReference type="ARBA" id="ARBA00004123"/>
    </source>
</evidence>
<dbReference type="CDD" id="cd18794">
    <property type="entry name" value="SF2_C_RecQ"/>
    <property type="match status" value="1"/>
</dbReference>
<protein>
    <recommendedName>
        <fullName evidence="11">ATP-dependent DNA helicase</fullName>
        <ecNumber evidence="11">5.6.2.4</ecNumber>
    </recommendedName>
</protein>
<dbReference type="InterPro" id="IPR002464">
    <property type="entry name" value="DNA/RNA_helicase_DEAH_CS"/>
</dbReference>
<dbReference type="Gene3D" id="3.40.50.300">
    <property type="entry name" value="P-loop containing nucleotide triphosphate hydrolases"/>
    <property type="match status" value="2"/>
</dbReference>
<dbReference type="EMBL" id="JALJOR010000005">
    <property type="protein sequence ID" value="KAK9817076.1"/>
    <property type="molecule type" value="Genomic_DNA"/>
</dbReference>
<keyword evidence="3 11" id="KW-0547">Nucleotide-binding</keyword>
<evidence type="ECO:0000256" key="6">
    <source>
        <dbReference type="ARBA" id="ARBA00022840"/>
    </source>
</evidence>
<dbReference type="PROSITE" id="PS51194">
    <property type="entry name" value="HELICASE_CTER"/>
    <property type="match status" value="1"/>
</dbReference>
<evidence type="ECO:0000259" key="13">
    <source>
        <dbReference type="PROSITE" id="PS51192"/>
    </source>
</evidence>
<dbReference type="InterPro" id="IPR032284">
    <property type="entry name" value="RecQ_Zn-bd"/>
</dbReference>
<dbReference type="Pfam" id="PF16124">
    <property type="entry name" value="RecQ_Zn_bind"/>
    <property type="match status" value="1"/>
</dbReference>
<evidence type="ECO:0000259" key="14">
    <source>
        <dbReference type="PROSITE" id="PS51194"/>
    </source>
</evidence>
<dbReference type="FunFam" id="3.40.50.300:FF:000296">
    <property type="entry name" value="ATP-dependent DNA helicase RecQ"/>
    <property type="match status" value="1"/>
</dbReference>
<dbReference type="PROSITE" id="PS51192">
    <property type="entry name" value="HELICASE_ATP_BIND_1"/>
    <property type="match status" value="1"/>
</dbReference>
<sequence length="759" mass="81924">MKAALAKAQKATKGPHPLVQQVLNYGYGETLGVERVASLFHTFLEAKDVASIGSGAAGINEFIDFLEMVQRGGSMLPENSDDEGDNAYDDHYERPDAEEIVGLADTTDHEVECDDGEAASLAESASEGEEAPEDADDAEDFIESSDADEVDDDFETPATAKRQRVLPKALQAPAAGKSANRGPGLASTSGRQSGGREPGNIMSYFSKMPAGSASASATASKSQPQHRTQLHLQRANPLAALLKQPAPRPANAPQTAEEKAMSDLDFANLKVFGNASFRHQQRQVITAVLQEQDVFVLMPTGGGKSLCYQLPAVLSKGVTVVISPLLSLMQDQVQALCEMACGGIPATYLSSQQSKEEALAVYRELRKPVPTCKLLYLTPEQFAKSAALKEVLAGLAQRGLLARLVVDEAHCVSTWGHDFRPDYKELGKIKAASFPGVPTMALTATATQKVQEDITKILKLQRCRRFQVSFYRSKLVLRVVEKEYGMTDEGKPKHMEALIDFIRAQPKGASGIVYCLSREDTEGVARYLQEQGAIPSRHYHAGLTPKQRVEAQNKWQSGQVQVVVATIAFGMGIDKPDVRFVLHFTLAKSLEGYYQEAGRAGRDGLPAECVLFYAKRDVPRLITLLRGVGKRKSKKSFDTGMELLNQMKAYCTETQRCRHALLVEYFGEPFTMGSCRTQCDVCCPALRQAAGHAEAEGADGERALMPGRQRQSGKPGSGSSRARKLAAAGSKALKSAGKGAAGPGAFVSASSMLNNSLTK</sequence>
<dbReference type="GO" id="GO:0000724">
    <property type="term" value="P:double-strand break repair via homologous recombination"/>
    <property type="evidence" value="ECO:0007669"/>
    <property type="project" value="TreeGrafter"/>
</dbReference>
<keyword evidence="8" id="KW-0413">Isomerase</keyword>
<dbReference type="CDD" id="cd17920">
    <property type="entry name" value="DEXHc_RecQ"/>
    <property type="match status" value="1"/>
</dbReference>
<dbReference type="InterPro" id="IPR004589">
    <property type="entry name" value="DNA_helicase_ATP-dep_RecQ"/>
</dbReference>
<dbReference type="GO" id="GO:0003677">
    <property type="term" value="F:DNA binding"/>
    <property type="evidence" value="ECO:0007669"/>
    <property type="project" value="UniProtKB-KW"/>
</dbReference>